<name>A0A1G5I182_9FIRM</name>
<dbReference type="RefSeq" id="WP_091543269.1">
    <property type="nucleotide sequence ID" value="NZ_FMUS01000013.1"/>
</dbReference>
<dbReference type="OrthoDB" id="9815745at2"/>
<evidence type="ECO:0000259" key="4">
    <source>
        <dbReference type="PROSITE" id="PS51379"/>
    </source>
</evidence>
<protein>
    <submittedName>
        <fullName evidence="5">4Fe-4S dicluster domain-containing protein</fullName>
    </submittedName>
</protein>
<organism evidence="5 6">
    <name type="scientific">Alkaliphilus peptidifermentans DSM 18978</name>
    <dbReference type="NCBI Taxonomy" id="1120976"/>
    <lineage>
        <taxon>Bacteria</taxon>
        <taxon>Bacillati</taxon>
        <taxon>Bacillota</taxon>
        <taxon>Clostridia</taxon>
        <taxon>Peptostreptococcales</taxon>
        <taxon>Natronincolaceae</taxon>
        <taxon>Alkaliphilus</taxon>
    </lineage>
</organism>
<dbReference type="Pfam" id="PF13484">
    <property type="entry name" value="Fer4_16"/>
    <property type="match status" value="1"/>
</dbReference>
<dbReference type="GO" id="GO:0051536">
    <property type="term" value="F:iron-sulfur cluster binding"/>
    <property type="evidence" value="ECO:0007669"/>
    <property type="project" value="UniProtKB-KW"/>
</dbReference>
<evidence type="ECO:0000313" key="6">
    <source>
        <dbReference type="Proteomes" id="UP000198636"/>
    </source>
</evidence>
<evidence type="ECO:0000256" key="3">
    <source>
        <dbReference type="ARBA" id="ARBA00023014"/>
    </source>
</evidence>
<dbReference type="InterPro" id="IPR017900">
    <property type="entry name" value="4Fe4S_Fe_S_CS"/>
</dbReference>
<sequence>MDKQEKLTKFLFDQGIVKIGYSFLEDQLPDEFKHLKSGITIVVRLSDQIVSDINIKDGPTHTYFHHYRTVNAFIDQVTFKTTNLLQQWGYLAMAVPASQSINKDGWKFKSLFPHRTAATRSGIGWIGKNCCLITEEFGPRVRLGTVLTDMELEYDQPIEESKCQNCNICVKSCPAMALKGGTWKAGMPREDILDPSLCSTHMHKQYQSIGRGAVCGICVKACPKGTENLRR</sequence>
<keyword evidence="6" id="KW-1185">Reference proteome</keyword>
<feature type="domain" description="4Fe-4S ferredoxin-type" evidence="4">
    <location>
        <begin position="154"/>
        <end position="183"/>
    </location>
</feature>
<dbReference type="AlphaFoldDB" id="A0A1G5I182"/>
<dbReference type="EMBL" id="FMUS01000013">
    <property type="protein sequence ID" value="SCY69783.1"/>
    <property type="molecule type" value="Genomic_DNA"/>
</dbReference>
<evidence type="ECO:0000256" key="1">
    <source>
        <dbReference type="ARBA" id="ARBA00022723"/>
    </source>
</evidence>
<gene>
    <name evidence="5" type="ORF">SAMN03080606_02200</name>
</gene>
<dbReference type="PANTHER" id="PTHR42827">
    <property type="entry name" value="IRON-SULFUR CLUSTER-BINDING PROTEIN-RELATED"/>
    <property type="match status" value="1"/>
</dbReference>
<proteinExistence type="predicted"/>
<keyword evidence="3" id="KW-0411">Iron-sulfur</keyword>
<dbReference type="GO" id="GO:0046872">
    <property type="term" value="F:metal ion binding"/>
    <property type="evidence" value="ECO:0007669"/>
    <property type="project" value="UniProtKB-KW"/>
</dbReference>
<evidence type="ECO:0000313" key="5">
    <source>
        <dbReference type="EMBL" id="SCY69783.1"/>
    </source>
</evidence>
<keyword evidence="2" id="KW-0408">Iron</keyword>
<reference evidence="5 6" key="1">
    <citation type="submission" date="2016-10" db="EMBL/GenBank/DDBJ databases">
        <authorList>
            <person name="de Groot N.N."/>
        </authorList>
    </citation>
    <scope>NUCLEOTIDE SEQUENCE [LARGE SCALE GENOMIC DNA]</scope>
    <source>
        <strain evidence="5 6">DSM 18978</strain>
    </source>
</reference>
<dbReference type="InterPro" id="IPR017896">
    <property type="entry name" value="4Fe4S_Fe-S-bd"/>
</dbReference>
<accession>A0A1G5I182</accession>
<dbReference type="PROSITE" id="PS51379">
    <property type="entry name" value="4FE4S_FER_2"/>
    <property type="match status" value="1"/>
</dbReference>
<dbReference type="SUPFAM" id="SSF46548">
    <property type="entry name" value="alpha-helical ferredoxin"/>
    <property type="match status" value="1"/>
</dbReference>
<keyword evidence="1" id="KW-0479">Metal-binding</keyword>
<dbReference type="Gene3D" id="3.30.70.3270">
    <property type="match status" value="1"/>
</dbReference>
<evidence type="ECO:0000256" key="2">
    <source>
        <dbReference type="ARBA" id="ARBA00023004"/>
    </source>
</evidence>
<dbReference type="PROSITE" id="PS00198">
    <property type="entry name" value="4FE4S_FER_1"/>
    <property type="match status" value="1"/>
</dbReference>
<dbReference type="Proteomes" id="UP000198636">
    <property type="component" value="Unassembled WGS sequence"/>
</dbReference>
<dbReference type="PANTHER" id="PTHR42827:SF1">
    <property type="entry name" value="IRON-SULFUR CLUSTER-BINDING PROTEIN"/>
    <property type="match status" value="1"/>
</dbReference>
<dbReference type="STRING" id="1120976.SAMN03080606_02200"/>